<organism evidence="3 4">
    <name type="scientific">Lactobacillus crispatus</name>
    <dbReference type="NCBI Taxonomy" id="47770"/>
    <lineage>
        <taxon>Bacteria</taxon>
        <taxon>Bacillati</taxon>
        <taxon>Bacillota</taxon>
        <taxon>Bacilli</taxon>
        <taxon>Lactobacillales</taxon>
        <taxon>Lactobacillaceae</taxon>
        <taxon>Lactobacillus</taxon>
    </lineage>
</organism>
<dbReference type="CDD" id="cd00093">
    <property type="entry name" value="HTH_XRE"/>
    <property type="match status" value="1"/>
</dbReference>
<evidence type="ECO:0000313" key="4">
    <source>
        <dbReference type="Proteomes" id="UP000231914"/>
    </source>
</evidence>
<name>A0A2M9WQI9_9LACO</name>
<reference evidence="1" key="3">
    <citation type="submission" date="2023-08" db="EMBL/GenBank/DDBJ databases">
        <title>Lactobacillus from the Female Urinary Tract.</title>
        <authorList>
            <person name="Stegman N."/>
            <person name="Jackson B."/>
            <person name="Steiling M."/>
            <person name="Sedano C."/>
            <person name="Wolfe A."/>
            <person name="Putonti C."/>
        </authorList>
    </citation>
    <scope>NUCLEOTIDE SEQUENCE</scope>
    <source>
        <strain evidence="1">UMB5661</strain>
    </source>
</reference>
<reference evidence="3 4" key="1">
    <citation type="submission" date="2016-10" db="EMBL/GenBank/DDBJ databases">
        <title>WGS of isloates from the oral cavity of healthy individuals.</title>
        <authorList>
            <person name="Sharma S."/>
            <person name="Pal V.K."/>
            <person name="Patil P.B."/>
            <person name="Korpole S."/>
            <person name="Grover V."/>
        </authorList>
    </citation>
    <scope>NUCLEOTIDE SEQUENCE [LARGE SCALE GENOMIC DNA]</scope>
    <source>
        <strain evidence="3 4">DISK12</strain>
    </source>
</reference>
<accession>A0A2M9WQI9</accession>
<dbReference type="Proteomes" id="UP000460132">
    <property type="component" value="Unassembled WGS sequence"/>
</dbReference>
<sequence>MIRKDNIYGPKFRKLRVLHHISLVDAAKDITNKSTLAEWEKGKDNLSWCKVIELLFNIHIQPIEFLEDSVSSQLYEAIANIAVAYQNNDEKQLIRIFKENLQKYKDDKTKDYMFRTAIAANFYEDLTGHSMCPLVLKEKIILYFSNVIDNENFWCYEDIFYFELITQLLDAKHLYGFSLKLLEYVKKNIINSKTWQELTLTALFNAEFSLIKKDLKKAQSLFEKINVLEIGDDYTEESIRKKFMKALIQYLKNDNNTEIYSMFNCLDFLGLNNMKSDFETAFLQVKRIYDK</sequence>
<evidence type="ECO:0000313" key="2">
    <source>
        <dbReference type="EMBL" id="MYN54531.1"/>
    </source>
</evidence>
<dbReference type="InterPro" id="IPR001387">
    <property type="entry name" value="Cro/C1-type_HTH"/>
</dbReference>
<comment type="caution">
    <text evidence="3">The sequence shown here is derived from an EMBL/GenBank/DDBJ whole genome shotgun (WGS) entry which is preliminary data.</text>
</comment>
<dbReference type="Proteomes" id="UP000231914">
    <property type="component" value="Unassembled WGS sequence"/>
</dbReference>
<dbReference type="EMBL" id="JAVTXN010000040">
    <property type="protein sequence ID" value="MDT9610023.1"/>
    <property type="molecule type" value="Genomic_DNA"/>
</dbReference>
<dbReference type="EMBL" id="WWFF01000015">
    <property type="protein sequence ID" value="MYN54531.1"/>
    <property type="molecule type" value="Genomic_DNA"/>
</dbReference>
<evidence type="ECO:0000313" key="3">
    <source>
        <dbReference type="EMBL" id="PJZ17678.1"/>
    </source>
</evidence>
<evidence type="ECO:0000313" key="1">
    <source>
        <dbReference type="EMBL" id="MDT9610023.1"/>
    </source>
</evidence>
<dbReference type="Proteomes" id="UP001253287">
    <property type="component" value="Unassembled WGS sequence"/>
</dbReference>
<gene>
    <name evidence="3" type="ORF">BHU41_00175</name>
    <name evidence="2" type="ORF">GTK63_09550</name>
    <name evidence="1" type="ORF">RON39_07780</name>
</gene>
<dbReference type="PANTHER" id="PTHR37038">
    <property type="entry name" value="TRANSCRIPTIONAL REGULATOR-RELATED"/>
    <property type="match status" value="1"/>
</dbReference>
<dbReference type="RefSeq" id="WP_100732422.1">
    <property type="nucleotide sequence ID" value="NZ_CBCRTX010000014.1"/>
</dbReference>
<dbReference type="InterPro" id="IPR053163">
    <property type="entry name" value="HTH-type_regulator_Rgg"/>
</dbReference>
<dbReference type="EMBL" id="MKXG01000001">
    <property type="protein sequence ID" value="PJZ17678.1"/>
    <property type="molecule type" value="Genomic_DNA"/>
</dbReference>
<reference evidence="2 5" key="2">
    <citation type="submission" date="2020-01" db="EMBL/GenBank/DDBJ databases">
        <title>Vaginal microbiome of pregnant Indian women: Insights into the genome of dominants Lactobacillus species.</title>
        <authorList>
            <person name="Das B."/>
            <person name="Mehta O."/>
            <person name="Ghosh T.S."/>
            <person name="Kothidar A."/>
            <person name="Gowtham M.R."/>
            <person name="Mitra R."/>
            <person name="Kshetrapal P."/>
            <person name="Wadhwa N."/>
            <person name="Thiruvengadam R."/>
            <person name="Nair G.B."/>
            <person name="Bhatnagar S."/>
            <person name="Pore S."/>
        </authorList>
    </citation>
    <scope>NUCLEOTIDE SEQUENCE [LARGE SCALE GENOMIC DNA]</scope>
    <source>
        <strain evidence="2 5">Indica2</strain>
    </source>
</reference>
<protein>
    <submittedName>
        <fullName evidence="1 3">Transcriptional regulator</fullName>
    </submittedName>
</protein>
<proteinExistence type="predicted"/>
<evidence type="ECO:0000313" key="5">
    <source>
        <dbReference type="Proteomes" id="UP000460132"/>
    </source>
</evidence>
<dbReference type="AlphaFoldDB" id="A0A2M9WQI9"/>